<dbReference type="OrthoDB" id="7018558at2"/>
<evidence type="ECO:0000313" key="2">
    <source>
        <dbReference type="Proteomes" id="UP000036955"/>
    </source>
</evidence>
<sequence>MKSKKQKARQLLVAEYRVEALRLARSVSANQRRFFDVAAAQGKELEPSGWLAGTSLTKLPN</sequence>
<evidence type="ECO:0000313" key="1">
    <source>
        <dbReference type="EMBL" id="KNH28133.1"/>
    </source>
</evidence>
<proteinExistence type="predicted"/>
<reference evidence="1 2" key="1">
    <citation type="submission" date="2015-06" db="EMBL/GenBank/DDBJ databases">
        <authorList>
            <person name="Hoefler B.C."/>
            <person name="Straight P.D."/>
        </authorList>
    </citation>
    <scope>NUCLEOTIDE SEQUENCE [LARGE SCALE GENOMIC DNA]</scope>
    <source>
        <strain evidence="1 2">Riq4</strain>
    </source>
</reference>
<dbReference type="EMBL" id="LFQK01000014">
    <property type="protein sequence ID" value="KNH28133.1"/>
    <property type="molecule type" value="Genomic_DNA"/>
</dbReference>
<protein>
    <submittedName>
        <fullName evidence="1">Uncharacterized protein</fullName>
    </submittedName>
</protein>
<dbReference type="PATRIC" id="fig|317.197.peg.824"/>
<dbReference type="AlphaFoldDB" id="A0A0L1MI42"/>
<gene>
    <name evidence="1" type="ORF">ACS77_08360</name>
</gene>
<comment type="caution">
    <text evidence="1">The sequence shown here is derived from an EMBL/GenBank/DDBJ whole genome shotgun (WGS) entry which is preliminary data.</text>
</comment>
<organism evidence="1 2">
    <name type="scientific">Pseudomonas syringae</name>
    <dbReference type="NCBI Taxonomy" id="317"/>
    <lineage>
        <taxon>Bacteria</taxon>
        <taxon>Pseudomonadati</taxon>
        <taxon>Pseudomonadota</taxon>
        <taxon>Gammaproteobacteria</taxon>
        <taxon>Pseudomonadales</taxon>
        <taxon>Pseudomonadaceae</taxon>
        <taxon>Pseudomonas</taxon>
    </lineage>
</organism>
<name>A0A0L1MI42_PSESX</name>
<accession>A0A0L1MI42</accession>
<dbReference type="Proteomes" id="UP000036955">
    <property type="component" value="Unassembled WGS sequence"/>
</dbReference>